<feature type="transmembrane region" description="Helical" evidence="9">
    <location>
        <begin position="151"/>
        <end position="168"/>
    </location>
</feature>
<dbReference type="Proteomes" id="UP001595751">
    <property type="component" value="Unassembled WGS sequence"/>
</dbReference>
<feature type="transmembrane region" description="Helical" evidence="9">
    <location>
        <begin position="175"/>
        <end position="193"/>
    </location>
</feature>
<keyword evidence="4 9" id="KW-0812">Transmembrane</keyword>
<evidence type="ECO:0000256" key="9">
    <source>
        <dbReference type="SAM" id="Phobius"/>
    </source>
</evidence>
<feature type="transmembrane region" description="Helical" evidence="9">
    <location>
        <begin position="38"/>
        <end position="59"/>
    </location>
</feature>
<keyword evidence="2" id="KW-1003">Cell membrane</keyword>
<proteinExistence type="predicted"/>
<feature type="transmembrane region" description="Helical" evidence="9">
    <location>
        <begin position="238"/>
        <end position="258"/>
    </location>
</feature>
<feature type="transmembrane region" description="Helical" evidence="9">
    <location>
        <begin position="308"/>
        <end position="325"/>
    </location>
</feature>
<feature type="transmembrane region" description="Helical" evidence="9">
    <location>
        <begin position="80"/>
        <end position="98"/>
    </location>
</feature>
<gene>
    <name evidence="11" type="ORF">ACFORJ_02860</name>
</gene>
<evidence type="ECO:0000256" key="2">
    <source>
        <dbReference type="ARBA" id="ARBA00022475"/>
    </source>
</evidence>
<dbReference type="InterPro" id="IPR050879">
    <property type="entry name" value="Acyltransferase_3"/>
</dbReference>
<evidence type="ECO:0000313" key="12">
    <source>
        <dbReference type="Proteomes" id="UP001595751"/>
    </source>
</evidence>
<dbReference type="RefSeq" id="WP_290291250.1">
    <property type="nucleotide sequence ID" value="NZ_CP047211.1"/>
</dbReference>
<name>A0ABV7ZMZ2_9CORY</name>
<evidence type="ECO:0000256" key="4">
    <source>
        <dbReference type="ARBA" id="ARBA00022692"/>
    </source>
</evidence>
<comment type="caution">
    <text evidence="11">The sequence shown here is derived from an EMBL/GenBank/DDBJ whole genome shotgun (WGS) entry which is preliminary data.</text>
</comment>
<dbReference type="PANTHER" id="PTHR23028">
    <property type="entry name" value="ACETYLTRANSFERASE"/>
    <property type="match status" value="1"/>
</dbReference>
<dbReference type="InterPro" id="IPR002656">
    <property type="entry name" value="Acyl_transf_3_dom"/>
</dbReference>
<organism evidence="11 12">
    <name type="scientific">Corynebacterium hansenii</name>
    <dbReference type="NCBI Taxonomy" id="394964"/>
    <lineage>
        <taxon>Bacteria</taxon>
        <taxon>Bacillati</taxon>
        <taxon>Actinomycetota</taxon>
        <taxon>Actinomycetes</taxon>
        <taxon>Mycobacteriales</taxon>
        <taxon>Corynebacteriaceae</taxon>
        <taxon>Corynebacterium</taxon>
    </lineage>
</organism>
<evidence type="ECO:0000256" key="6">
    <source>
        <dbReference type="ARBA" id="ARBA00023136"/>
    </source>
</evidence>
<evidence type="ECO:0000256" key="1">
    <source>
        <dbReference type="ARBA" id="ARBA00004651"/>
    </source>
</evidence>
<feature type="compositionally biased region" description="Low complexity" evidence="8">
    <location>
        <begin position="688"/>
        <end position="702"/>
    </location>
</feature>
<dbReference type="EC" id="2.3.1.-" evidence="11"/>
<protein>
    <submittedName>
        <fullName evidence="11">Acyltransferase family protein</fullName>
        <ecNumber evidence="11">2.3.1.-</ecNumber>
    </submittedName>
</protein>
<dbReference type="Gene3D" id="3.40.50.1110">
    <property type="entry name" value="SGNH hydrolase"/>
    <property type="match status" value="1"/>
</dbReference>
<keyword evidence="12" id="KW-1185">Reference proteome</keyword>
<dbReference type="EMBL" id="JBHRZN010000001">
    <property type="protein sequence ID" value="MFC3849109.1"/>
    <property type="molecule type" value="Genomic_DNA"/>
</dbReference>
<evidence type="ECO:0000259" key="10">
    <source>
        <dbReference type="Pfam" id="PF01757"/>
    </source>
</evidence>
<dbReference type="InterPro" id="IPR036514">
    <property type="entry name" value="SGNH_hydro_sf"/>
</dbReference>
<feature type="transmembrane region" description="Helical" evidence="9">
    <location>
        <begin position="331"/>
        <end position="351"/>
    </location>
</feature>
<comment type="subcellular location">
    <subcellularLocation>
        <location evidence="1">Cell membrane</location>
        <topology evidence="1">Multi-pass membrane protein</topology>
    </subcellularLocation>
</comment>
<dbReference type="PANTHER" id="PTHR23028:SF53">
    <property type="entry name" value="ACYL_TRANSF_3 DOMAIN-CONTAINING PROTEIN"/>
    <property type="match status" value="1"/>
</dbReference>
<feature type="compositionally biased region" description="Gly residues" evidence="8">
    <location>
        <begin position="670"/>
        <end position="687"/>
    </location>
</feature>
<keyword evidence="7 11" id="KW-0012">Acyltransferase</keyword>
<keyword evidence="3 11" id="KW-0808">Transferase</keyword>
<dbReference type="GO" id="GO:0016746">
    <property type="term" value="F:acyltransferase activity"/>
    <property type="evidence" value="ECO:0007669"/>
    <property type="project" value="UniProtKB-KW"/>
</dbReference>
<feature type="region of interest" description="Disordered" evidence="8">
    <location>
        <begin position="645"/>
        <end position="702"/>
    </location>
</feature>
<keyword evidence="6 9" id="KW-0472">Membrane</keyword>
<sequence length="702" mass="74423">MPKPVDSRTTYIPALDGLRTIAVMAVIFYHLGASWAPGGLLGVAVFFTLSGYLITANLLKSKYRRDSFGLLTFWLRRFRRLVPAVVVTVIAVMLVTALSTPELVGERTGEALSALLYVNNWWVIAQEQSYFDQFAGPGPLDHMWSLSIEEQFYLAWPLVLALLFALFGRHRKARWIIGGAAVALSAASFAWMRHLADAAVDATRIYEGTDTRAGGLLLGAALAIFLVRRTGRAMPGRFTAEVASLAGVAVIIALIATLPDHSPFLFGGGLAVLSLATMAVIHGILHGRTLVGRILATAPMRWVGERSYGIYLWHLPVTVFLPADAGGGELWRGAIIIALSFFLAAVSWSLVEDPIRRNGVVEPVKAWLAAHRRARRDLVAGPGFPRPVLAGATVTLAAVAVMGLPHSLTGAPASPSIDQSMAVDERPLVDADSVAAMEADKGARGPAATSCTTVVHVGDSTSIGMFSEAQLPDPADNAVLRYLEVGAEDVITSVFGARATAEGWQEYPSAVASVAELRAQGMPEGTCWVIATGVNDAANEAVGHGYPHPDRIRAMLDQLEGERILWATAATGRDFGPWDVANMDPFNRALREAQKKNPNLHIYDWAADARPEWFLEGDLVHYNATGNAERSARFADALAQAFPETGSAPKSRIVSTKDRDISTSLTGPASGSGGSDSAGTGTGGAGTGPAAATDATVTGGTA</sequence>
<dbReference type="Pfam" id="PF01757">
    <property type="entry name" value="Acyl_transf_3"/>
    <property type="match status" value="1"/>
</dbReference>
<feature type="domain" description="Acyltransferase 3" evidence="10">
    <location>
        <begin position="13"/>
        <end position="350"/>
    </location>
</feature>
<feature type="transmembrane region" description="Helical" evidence="9">
    <location>
        <begin position="213"/>
        <end position="231"/>
    </location>
</feature>
<dbReference type="SUPFAM" id="SSF52266">
    <property type="entry name" value="SGNH hydrolase"/>
    <property type="match status" value="1"/>
</dbReference>
<feature type="transmembrane region" description="Helical" evidence="9">
    <location>
        <begin position="264"/>
        <end position="287"/>
    </location>
</feature>
<keyword evidence="5 9" id="KW-1133">Transmembrane helix</keyword>
<accession>A0ABV7ZMZ2</accession>
<reference evidence="12" key="1">
    <citation type="journal article" date="2019" name="Int. J. Syst. Evol. Microbiol.">
        <title>The Global Catalogue of Microorganisms (GCM) 10K type strain sequencing project: providing services to taxonomists for standard genome sequencing and annotation.</title>
        <authorList>
            <consortium name="The Broad Institute Genomics Platform"/>
            <consortium name="The Broad Institute Genome Sequencing Center for Infectious Disease"/>
            <person name="Wu L."/>
            <person name="Ma J."/>
        </authorList>
    </citation>
    <scope>NUCLEOTIDE SEQUENCE [LARGE SCALE GENOMIC DNA]</scope>
    <source>
        <strain evidence="12">CCUG 53252</strain>
    </source>
</reference>
<evidence type="ECO:0000256" key="3">
    <source>
        <dbReference type="ARBA" id="ARBA00022679"/>
    </source>
</evidence>
<evidence type="ECO:0000256" key="5">
    <source>
        <dbReference type="ARBA" id="ARBA00022989"/>
    </source>
</evidence>
<evidence type="ECO:0000256" key="7">
    <source>
        <dbReference type="ARBA" id="ARBA00023315"/>
    </source>
</evidence>
<evidence type="ECO:0000256" key="8">
    <source>
        <dbReference type="SAM" id="MobiDB-lite"/>
    </source>
</evidence>
<evidence type="ECO:0000313" key="11">
    <source>
        <dbReference type="EMBL" id="MFC3849109.1"/>
    </source>
</evidence>